<dbReference type="PRINTS" id="PR00080">
    <property type="entry name" value="SDRFAMILY"/>
</dbReference>
<dbReference type="InterPro" id="IPR057326">
    <property type="entry name" value="KR_dom"/>
</dbReference>
<dbReference type="Gene3D" id="3.40.50.720">
    <property type="entry name" value="NAD(P)-binding Rossmann-like Domain"/>
    <property type="match status" value="1"/>
</dbReference>
<dbReference type="HOGENOM" id="CLU_010194_1_2_0"/>
<dbReference type="FunFam" id="3.40.50.720:FF:000173">
    <property type="entry name" value="3-oxoacyl-[acyl-carrier protein] reductase"/>
    <property type="match status" value="1"/>
</dbReference>
<dbReference type="InterPro" id="IPR002347">
    <property type="entry name" value="SDR_fam"/>
</dbReference>
<dbReference type="GO" id="GO:0006633">
    <property type="term" value="P:fatty acid biosynthetic process"/>
    <property type="evidence" value="ECO:0007669"/>
    <property type="project" value="TreeGrafter"/>
</dbReference>
<dbReference type="eggNOG" id="COG1028">
    <property type="taxonomic scope" value="Bacteria"/>
</dbReference>
<dbReference type="SMART" id="SM00822">
    <property type="entry name" value="PKS_KR"/>
    <property type="match status" value="1"/>
</dbReference>
<dbReference type="EMBL" id="CP003260">
    <property type="protein sequence ID" value="AFG34998.1"/>
    <property type="molecule type" value="Genomic_DNA"/>
</dbReference>
<dbReference type="InterPro" id="IPR036291">
    <property type="entry name" value="NAD(P)-bd_dom_sf"/>
</dbReference>
<dbReference type="InterPro" id="IPR020904">
    <property type="entry name" value="Sc_DH/Rdtase_CS"/>
</dbReference>
<proteinExistence type="inferred from homology"/>
<dbReference type="RefSeq" id="WP_014451440.1">
    <property type="nucleotide sequence ID" value="NC_017095.1"/>
</dbReference>
<dbReference type="STRING" id="771875.Ferpe_0886"/>
<dbReference type="PRINTS" id="PR00081">
    <property type="entry name" value="GDHRDH"/>
</dbReference>
<evidence type="ECO:0000259" key="3">
    <source>
        <dbReference type="SMART" id="SM00822"/>
    </source>
</evidence>
<keyword evidence="2" id="KW-0560">Oxidoreductase</keyword>
<dbReference type="Proteomes" id="UP000007384">
    <property type="component" value="Chromosome"/>
</dbReference>
<comment type="similarity">
    <text evidence="1">Belongs to the short-chain dehydrogenases/reductases (SDR) family.</text>
</comment>
<keyword evidence="5" id="KW-1185">Reference proteome</keyword>
<protein>
    <recommendedName>
        <fullName evidence="3">Ketoreductase domain-containing protein</fullName>
    </recommendedName>
</protein>
<dbReference type="GO" id="GO:0048038">
    <property type="term" value="F:quinone binding"/>
    <property type="evidence" value="ECO:0007669"/>
    <property type="project" value="TreeGrafter"/>
</dbReference>
<dbReference type="PANTHER" id="PTHR42760:SF133">
    <property type="entry name" value="3-OXOACYL-[ACYL-CARRIER-PROTEIN] REDUCTASE"/>
    <property type="match status" value="1"/>
</dbReference>
<reference evidence="4" key="1">
    <citation type="submission" date="2012-03" db="EMBL/GenBank/DDBJ databases">
        <title>Complete sequence of Fervidobacterium pennivorans DSM 9078.</title>
        <authorList>
            <consortium name="US DOE Joint Genome Institute"/>
            <person name="Lucas S."/>
            <person name="Han J."/>
            <person name="Lapidus A."/>
            <person name="Cheng J.-F."/>
            <person name="Goodwin L."/>
            <person name="Pitluck S."/>
            <person name="Peters L."/>
            <person name="Ovchinnikova G."/>
            <person name="Lu M."/>
            <person name="Detter J.C."/>
            <person name="Han C."/>
            <person name="Tapia R."/>
            <person name="Land M."/>
            <person name="Hauser L."/>
            <person name="Kyrpides N."/>
            <person name="Ivanova N."/>
            <person name="Pagani I."/>
            <person name="Noll K.M."/>
            <person name="Woyke T."/>
        </authorList>
    </citation>
    <scope>NUCLEOTIDE SEQUENCE</scope>
    <source>
        <strain evidence="4">DSM 9078</strain>
    </source>
</reference>
<feature type="domain" description="Ketoreductase" evidence="3">
    <location>
        <begin position="7"/>
        <end position="178"/>
    </location>
</feature>
<organism evidence="4 5">
    <name type="scientific">Fervidobacterium pennivorans (strain DSM 9078 / Ven5)</name>
    <dbReference type="NCBI Taxonomy" id="771875"/>
    <lineage>
        <taxon>Bacteria</taxon>
        <taxon>Thermotogati</taxon>
        <taxon>Thermotogota</taxon>
        <taxon>Thermotogae</taxon>
        <taxon>Thermotogales</taxon>
        <taxon>Fervidobacteriaceae</taxon>
        <taxon>Fervidobacterium</taxon>
    </lineage>
</organism>
<evidence type="ECO:0000256" key="2">
    <source>
        <dbReference type="ARBA" id="ARBA00023002"/>
    </source>
</evidence>
<dbReference type="PATRIC" id="fig|771875.3.peg.914"/>
<evidence type="ECO:0000313" key="5">
    <source>
        <dbReference type="Proteomes" id="UP000007384"/>
    </source>
</evidence>
<evidence type="ECO:0000313" key="4">
    <source>
        <dbReference type="EMBL" id="AFG34998.1"/>
    </source>
</evidence>
<dbReference type="OrthoDB" id="9803333at2"/>
<dbReference type="Pfam" id="PF13561">
    <property type="entry name" value="adh_short_C2"/>
    <property type="match status" value="1"/>
</dbReference>
<dbReference type="PANTHER" id="PTHR42760">
    <property type="entry name" value="SHORT-CHAIN DEHYDROGENASES/REDUCTASES FAMILY MEMBER"/>
    <property type="match status" value="1"/>
</dbReference>
<sequence length="238" mass="25916">MGRLDGKVAIVTGASGGIGKAITKEFIEEGCIVVGFNYTPSSENIDARFYHEYILDITDRNAVESAVKNVVQKLGRIDILVNNAGITKDNLVYRMTYEEWDSVINTNLTGAFNMVKATIREIAKNEGVIINVSSVVGLEGNIGQANYAASKAGLIGLTKSLAKEFGRKNVRVNAIAPGFIETPMTEKLPEEIKKTALEKISMRRFGKPEEVAKLVKFLVIDGTYINGQVIIIDGGMEL</sequence>
<dbReference type="NCBIfam" id="NF009466">
    <property type="entry name" value="PRK12826.1-2"/>
    <property type="match status" value="1"/>
</dbReference>
<accession>H9UBV5</accession>
<dbReference type="AlphaFoldDB" id="H9UBV5"/>
<dbReference type="GO" id="GO:0016616">
    <property type="term" value="F:oxidoreductase activity, acting on the CH-OH group of donors, NAD or NADP as acceptor"/>
    <property type="evidence" value="ECO:0007669"/>
    <property type="project" value="UniProtKB-ARBA"/>
</dbReference>
<gene>
    <name evidence="4" type="ordered locus">Ferpe_0886</name>
</gene>
<dbReference type="SUPFAM" id="SSF51735">
    <property type="entry name" value="NAD(P)-binding Rossmann-fold domains"/>
    <property type="match status" value="1"/>
</dbReference>
<name>H9UBV5_FERPD</name>
<dbReference type="PROSITE" id="PS00061">
    <property type="entry name" value="ADH_SHORT"/>
    <property type="match status" value="1"/>
</dbReference>
<dbReference type="KEGG" id="fpe:Ferpe_0886"/>
<evidence type="ECO:0000256" key="1">
    <source>
        <dbReference type="ARBA" id="ARBA00006484"/>
    </source>
</evidence>